<keyword evidence="1" id="KW-0732">Signal</keyword>
<dbReference type="InterPro" id="IPR031985">
    <property type="entry name" value="DUF4787"/>
</dbReference>
<dbReference type="EMBL" id="MPUH01000073">
    <property type="protein sequence ID" value="OMJ91842.1"/>
    <property type="molecule type" value="Genomic_DNA"/>
</dbReference>
<evidence type="ECO:0000313" key="3">
    <source>
        <dbReference type="Proteomes" id="UP000187209"/>
    </source>
</evidence>
<reference evidence="2 3" key="1">
    <citation type="submission" date="2016-11" db="EMBL/GenBank/DDBJ databases">
        <title>The macronuclear genome of Stentor coeruleus: a giant cell with tiny introns.</title>
        <authorList>
            <person name="Slabodnick M."/>
            <person name="Ruby J.G."/>
            <person name="Reiff S.B."/>
            <person name="Swart E.C."/>
            <person name="Gosai S."/>
            <person name="Prabakaran S."/>
            <person name="Witkowska E."/>
            <person name="Larue G.E."/>
            <person name="Fisher S."/>
            <person name="Freeman R.M."/>
            <person name="Gunawardena J."/>
            <person name="Chu W."/>
            <person name="Stover N.A."/>
            <person name="Gregory B.D."/>
            <person name="Nowacki M."/>
            <person name="Derisi J."/>
            <person name="Roy S.W."/>
            <person name="Marshall W.F."/>
            <person name="Sood P."/>
        </authorList>
    </citation>
    <scope>NUCLEOTIDE SEQUENCE [LARGE SCALE GENOMIC DNA]</scope>
    <source>
        <strain evidence="2">WM001</strain>
    </source>
</reference>
<sequence>MGIKLWILLGVIVLTMGKGKSSDRIKREECEKLEVCKWDMTENCTYRCMSEKCYIKIFGDKYLEMGEIHRDQDRLFLECFRQEEKELKAAKYKG</sequence>
<comment type="caution">
    <text evidence="2">The sequence shown here is derived from an EMBL/GenBank/DDBJ whole genome shotgun (WGS) entry which is preliminary data.</text>
</comment>
<keyword evidence="3" id="KW-1185">Reference proteome</keyword>
<protein>
    <submittedName>
        <fullName evidence="2">Uncharacterized protein</fullName>
    </submittedName>
</protein>
<dbReference type="Proteomes" id="UP000187209">
    <property type="component" value="Unassembled WGS sequence"/>
</dbReference>
<proteinExistence type="predicted"/>
<dbReference type="OrthoDB" id="1915375at2759"/>
<accession>A0A1R2CS55</accession>
<organism evidence="2 3">
    <name type="scientific">Stentor coeruleus</name>
    <dbReference type="NCBI Taxonomy" id="5963"/>
    <lineage>
        <taxon>Eukaryota</taxon>
        <taxon>Sar</taxon>
        <taxon>Alveolata</taxon>
        <taxon>Ciliophora</taxon>
        <taxon>Postciliodesmatophora</taxon>
        <taxon>Heterotrichea</taxon>
        <taxon>Heterotrichida</taxon>
        <taxon>Stentoridae</taxon>
        <taxon>Stentor</taxon>
    </lineage>
</organism>
<gene>
    <name evidence="2" type="ORF">SteCoe_5514</name>
</gene>
<dbReference type="AlphaFoldDB" id="A0A1R2CS55"/>
<feature type="signal peptide" evidence="1">
    <location>
        <begin position="1"/>
        <end position="22"/>
    </location>
</feature>
<feature type="chain" id="PRO_5012390377" evidence="1">
    <location>
        <begin position="23"/>
        <end position="94"/>
    </location>
</feature>
<evidence type="ECO:0000313" key="2">
    <source>
        <dbReference type="EMBL" id="OMJ91842.1"/>
    </source>
</evidence>
<evidence type="ECO:0000256" key="1">
    <source>
        <dbReference type="SAM" id="SignalP"/>
    </source>
</evidence>
<dbReference type="Pfam" id="PF16029">
    <property type="entry name" value="DUF4787"/>
    <property type="match status" value="1"/>
</dbReference>
<name>A0A1R2CS55_9CILI</name>